<dbReference type="OrthoDB" id="921445at2"/>
<feature type="signal peptide" evidence="1">
    <location>
        <begin position="1"/>
        <end position="19"/>
    </location>
</feature>
<feature type="chain" id="PRO_5011714699" description="Outer membrane protein beta-barrel domain-containing protein" evidence="1">
    <location>
        <begin position="20"/>
        <end position="403"/>
    </location>
</feature>
<gene>
    <name evidence="2" type="ORF">SAMN04487910_3518</name>
</gene>
<evidence type="ECO:0000256" key="1">
    <source>
        <dbReference type="SAM" id="SignalP"/>
    </source>
</evidence>
<evidence type="ECO:0008006" key="4">
    <source>
        <dbReference type="Google" id="ProtNLM"/>
    </source>
</evidence>
<dbReference type="STRING" id="1038014.SAMN04487910_3518"/>
<evidence type="ECO:0000313" key="2">
    <source>
        <dbReference type="EMBL" id="SEL86146.1"/>
    </source>
</evidence>
<evidence type="ECO:0000313" key="3">
    <source>
        <dbReference type="Proteomes" id="UP000198521"/>
    </source>
</evidence>
<dbReference type="AlphaFoldDB" id="A0A1H7TP50"/>
<organism evidence="2 3">
    <name type="scientific">Aquimarina amphilecti</name>
    <dbReference type="NCBI Taxonomy" id="1038014"/>
    <lineage>
        <taxon>Bacteria</taxon>
        <taxon>Pseudomonadati</taxon>
        <taxon>Bacteroidota</taxon>
        <taxon>Flavobacteriia</taxon>
        <taxon>Flavobacteriales</taxon>
        <taxon>Flavobacteriaceae</taxon>
        <taxon>Aquimarina</taxon>
    </lineage>
</organism>
<accession>A0A1H7TP50</accession>
<name>A0A1H7TP50_AQUAM</name>
<reference evidence="2 3" key="1">
    <citation type="submission" date="2016-10" db="EMBL/GenBank/DDBJ databases">
        <authorList>
            <person name="de Groot N.N."/>
        </authorList>
    </citation>
    <scope>NUCLEOTIDE SEQUENCE [LARGE SCALE GENOMIC DNA]</scope>
    <source>
        <strain evidence="2 3">DSM 25232</strain>
    </source>
</reference>
<dbReference type="RefSeq" id="WP_091410866.1">
    <property type="nucleotide sequence ID" value="NZ_FOAB01000006.1"/>
</dbReference>
<proteinExistence type="predicted"/>
<dbReference type="EMBL" id="FOAB01000006">
    <property type="protein sequence ID" value="SEL86146.1"/>
    <property type="molecule type" value="Genomic_DNA"/>
</dbReference>
<keyword evidence="3" id="KW-1185">Reference proteome</keyword>
<protein>
    <recommendedName>
        <fullName evidence="4">Outer membrane protein beta-barrel domain-containing protein</fullName>
    </recommendedName>
</protein>
<dbReference type="Proteomes" id="UP000198521">
    <property type="component" value="Unassembled WGS sequence"/>
</dbReference>
<keyword evidence="1" id="KW-0732">Signal</keyword>
<sequence>MKNTIILLIALLISTITSAQNEFEPGTIHLKDGSKQKGLIQFFNKKNYKSILFKKLEESEVKTFTTNQIDYYAFDNVDKKVITELINLSPVFLEVIIEGKASLLLYNDKNGDKRYFLKSKKSGLKELDIITKDKGDLSKGQFKLKRYVGILNFEFNDCENLKIQANNIKLTLTSLSKAFLEYNNCSGSTSFSSERLKREDIHDLVILAGLYSTKIKEKGDGIRGMGFENSLTPSIEIHYIYTPTLFNSKTSLSIGASYNEINSETDYFRNVPVLIGDYVTTKINPKTLNLRVGIYYNFSQSKKKLKSNLGIFYINSRLLNSDKTYLRIDTDGNEEYFYEDFNVPILKSSSGFAIELGLNYNIYKNNDIIAKVGYERIGDFLDFVGATYASNTFTLKLGYSFNL</sequence>